<evidence type="ECO:0000256" key="2">
    <source>
        <dbReference type="SAM" id="SignalP"/>
    </source>
</evidence>
<name>A0A9D7JZT1_9PROT</name>
<organism evidence="3 4">
    <name type="scientific">Candidatus Proximibacter danicus</name>
    <dbReference type="NCBI Taxonomy" id="2954365"/>
    <lineage>
        <taxon>Bacteria</taxon>
        <taxon>Pseudomonadati</taxon>
        <taxon>Pseudomonadota</taxon>
        <taxon>Betaproteobacteria</taxon>
        <taxon>Candidatus Proximibacter</taxon>
    </lineage>
</organism>
<dbReference type="PROSITE" id="PS51257">
    <property type="entry name" value="PROKAR_LIPOPROTEIN"/>
    <property type="match status" value="1"/>
</dbReference>
<keyword evidence="2" id="KW-0732">Signal</keyword>
<dbReference type="Proteomes" id="UP000886689">
    <property type="component" value="Unassembled WGS sequence"/>
</dbReference>
<reference evidence="3" key="1">
    <citation type="submission" date="2020-10" db="EMBL/GenBank/DDBJ databases">
        <title>Connecting structure to function with the recovery of over 1000 high-quality activated sludge metagenome-assembled genomes encoding full-length rRNA genes using long-read sequencing.</title>
        <authorList>
            <person name="Singleton C.M."/>
            <person name="Petriglieri F."/>
            <person name="Kristensen J.M."/>
            <person name="Kirkegaard R.H."/>
            <person name="Michaelsen T.Y."/>
            <person name="Andersen M.H."/>
            <person name="Karst S.M."/>
            <person name="Dueholm M.S."/>
            <person name="Nielsen P.H."/>
            <person name="Albertsen M."/>
        </authorList>
    </citation>
    <scope>NUCLEOTIDE SEQUENCE</scope>
    <source>
        <strain evidence="3">Hirt_18-Q3-R61-65_BATAC.395</strain>
    </source>
</reference>
<feature type="region of interest" description="Disordered" evidence="1">
    <location>
        <begin position="89"/>
        <end position="127"/>
    </location>
</feature>
<evidence type="ECO:0008006" key="5">
    <source>
        <dbReference type="Google" id="ProtNLM"/>
    </source>
</evidence>
<dbReference type="AlphaFoldDB" id="A0A9D7JZT1"/>
<feature type="signal peptide" evidence="2">
    <location>
        <begin position="1"/>
        <end position="18"/>
    </location>
</feature>
<comment type="caution">
    <text evidence="3">The sequence shown here is derived from an EMBL/GenBank/DDBJ whole genome shotgun (WGS) entry which is preliminary data.</text>
</comment>
<protein>
    <recommendedName>
        <fullName evidence="5">Lipoprotein</fullName>
    </recommendedName>
</protein>
<accession>A0A9D7JZT1</accession>
<proteinExistence type="predicted"/>
<sequence>MKKLLIALPLALALSACDIVQQQLGIEDPNAKAAQVEAEGKAVGGACRHSGRAIEDCYAIYYWLPKAPVFAGWQEMDSYMRTNKIETIDPILPPPAAPGTRRKAAEIPASDKSAGKPDAASKKTEKK</sequence>
<evidence type="ECO:0000313" key="4">
    <source>
        <dbReference type="Proteomes" id="UP000886689"/>
    </source>
</evidence>
<evidence type="ECO:0000313" key="3">
    <source>
        <dbReference type="EMBL" id="MBK8523765.1"/>
    </source>
</evidence>
<dbReference type="EMBL" id="JADJUC010000005">
    <property type="protein sequence ID" value="MBK8523765.1"/>
    <property type="molecule type" value="Genomic_DNA"/>
</dbReference>
<gene>
    <name evidence="3" type="ORF">IPL58_06395</name>
</gene>
<feature type="chain" id="PRO_5039063957" description="Lipoprotein" evidence="2">
    <location>
        <begin position="19"/>
        <end position="127"/>
    </location>
</feature>
<feature type="compositionally biased region" description="Basic and acidic residues" evidence="1">
    <location>
        <begin position="113"/>
        <end position="127"/>
    </location>
</feature>
<evidence type="ECO:0000256" key="1">
    <source>
        <dbReference type="SAM" id="MobiDB-lite"/>
    </source>
</evidence>